<dbReference type="PROSITE" id="PS50887">
    <property type="entry name" value="GGDEF"/>
    <property type="match status" value="1"/>
</dbReference>
<dbReference type="Pfam" id="PF00990">
    <property type="entry name" value="GGDEF"/>
    <property type="match status" value="1"/>
</dbReference>
<organism evidence="4 5">
    <name type="scientific">Mariniblastus fucicola</name>
    <dbReference type="NCBI Taxonomy" id="980251"/>
    <lineage>
        <taxon>Bacteria</taxon>
        <taxon>Pseudomonadati</taxon>
        <taxon>Planctomycetota</taxon>
        <taxon>Planctomycetia</taxon>
        <taxon>Pirellulales</taxon>
        <taxon>Pirellulaceae</taxon>
        <taxon>Mariniblastus</taxon>
    </lineage>
</organism>
<dbReference type="InterPro" id="IPR043128">
    <property type="entry name" value="Rev_trsase/Diguanyl_cyclase"/>
</dbReference>
<evidence type="ECO:0000256" key="1">
    <source>
        <dbReference type="ARBA" id="ARBA00012528"/>
    </source>
</evidence>
<dbReference type="PANTHER" id="PTHR45138:SF9">
    <property type="entry name" value="DIGUANYLATE CYCLASE DGCM-RELATED"/>
    <property type="match status" value="1"/>
</dbReference>
<dbReference type="EC" id="2.7.7.65" evidence="1"/>
<dbReference type="CDD" id="cd01949">
    <property type="entry name" value="GGDEF"/>
    <property type="match status" value="1"/>
</dbReference>
<name>A0A5B9PNN3_9BACT</name>
<proteinExistence type="predicted"/>
<dbReference type="SMART" id="SM00267">
    <property type="entry name" value="GGDEF"/>
    <property type="match status" value="1"/>
</dbReference>
<gene>
    <name evidence="4" type="primary">ydaM_2</name>
    <name evidence="4" type="ORF">MFFC18_37670</name>
</gene>
<keyword evidence="4" id="KW-0808">Transferase</keyword>
<dbReference type="InterPro" id="IPR029787">
    <property type="entry name" value="Nucleotide_cyclase"/>
</dbReference>
<evidence type="ECO:0000259" key="3">
    <source>
        <dbReference type="PROSITE" id="PS50887"/>
    </source>
</evidence>
<dbReference type="KEGG" id="mff:MFFC18_37670"/>
<keyword evidence="4" id="KW-0548">Nucleotidyltransferase</keyword>
<dbReference type="Gene3D" id="3.30.450.20">
    <property type="entry name" value="PAS domain"/>
    <property type="match status" value="1"/>
</dbReference>
<dbReference type="STRING" id="980251.GCA_001642875_00218"/>
<evidence type="ECO:0000256" key="2">
    <source>
        <dbReference type="ARBA" id="ARBA00034247"/>
    </source>
</evidence>
<reference evidence="4 5" key="1">
    <citation type="submission" date="2019-08" db="EMBL/GenBank/DDBJ databases">
        <title>Deep-cultivation of Planctomycetes and their phenomic and genomic characterization uncovers novel biology.</title>
        <authorList>
            <person name="Wiegand S."/>
            <person name="Jogler M."/>
            <person name="Boedeker C."/>
            <person name="Pinto D."/>
            <person name="Vollmers J."/>
            <person name="Rivas-Marin E."/>
            <person name="Kohn T."/>
            <person name="Peeters S.H."/>
            <person name="Heuer A."/>
            <person name="Rast P."/>
            <person name="Oberbeckmann S."/>
            <person name="Bunk B."/>
            <person name="Jeske O."/>
            <person name="Meyerdierks A."/>
            <person name="Storesund J.E."/>
            <person name="Kallscheuer N."/>
            <person name="Luecker S."/>
            <person name="Lage O.M."/>
            <person name="Pohl T."/>
            <person name="Merkel B.J."/>
            <person name="Hornburger P."/>
            <person name="Mueller R.-W."/>
            <person name="Bruemmer F."/>
            <person name="Labrenz M."/>
            <person name="Spormann A.M."/>
            <person name="Op den Camp H."/>
            <person name="Overmann J."/>
            <person name="Amann R."/>
            <person name="Jetten M.S.M."/>
            <person name="Mascher T."/>
            <person name="Medema M.H."/>
            <person name="Devos D.P."/>
            <person name="Kaster A.-K."/>
            <person name="Ovreas L."/>
            <person name="Rohde M."/>
            <person name="Galperin M.Y."/>
            <person name="Jogler C."/>
        </authorList>
    </citation>
    <scope>NUCLEOTIDE SEQUENCE [LARGE SCALE GENOMIC DNA]</scope>
    <source>
        <strain evidence="4 5">FC18</strain>
    </source>
</reference>
<dbReference type="EMBL" id="CP042912">
    <property type="protein sequence ID" value="QEG23863.1"/>
    <property type="molecule type" value="Genomic_DNA"/>
</dbReference>
<dbReference type="InterPro" id="IPR035965">
    <property type="entry name" value="PAS-like_dom_sf"/>
</dbReference>
<dbReference type="SUPFAM" id="SSF55785">
    <property type="entry name" value="PYP-like sensor domain (PAS domain)"/>
    <property type="match status" value="1"/>
</dbReference>
<dbReference type="InterPro" id="IPR000014">
    <property type="entry name" value="PAS"/>
</dbReference>
<dbReference type="FunFam" id="3.30.70.270:FF:000001">
    <property type="entry name" value="Diguanylate cyclase domain protein"/>
    <property type="match status" value="1"/>
</dbReference>
<evidence type="ECO:0000313" key="4">
    <source>
        <dbReference type="EMBL" id="QEG23863.1"/>
    </source>
</evidence>
<dbReference type="NCBIfam" id="TIGR00254">
    <property type="entry name" value="GGDEF"/>
    <property type="match status" value="1"/>
</dbReference>
<dbReference type="AlphaFoldDB" id="A0A5B9PNN3"/>
<dbReference type="GO" id="GO:0005886">
    <property type="term" value="C:plasma membrane"/>
    <property type="evidence" value="ECO:0007669"/>
    <property type="project" value="TreeGrafter"/>
</dbReference>
<feature type="domain" description="GGDEF" evidence="3">
    <location>
        <begin position="175"/>
        <end position="306"/>
    </location>
</feature>
<dbReference type="InterPro" id="IPR050469">
    <property type="entry name" value="Diguanylate_Cyclase"/>
</dbReference>
<sequence>MPEDTNKVLFPYLSTLFWYLREGVIFVDREYNVGAWSQAVESITGRDSAQAVGQTIRPSLLSLHSSRGEPISADDCPVAASLQSGKIRTGDYRIIGPSGREVKVELTVTPVIDDNIVLGAVILIYDSSVQLDLQRQLKDLYETSVLDPLTQVANRAEFERVLSETIVSCKKANDFNASIIICDIDFFKSINDNFNHHIGDLALVAFANQLQEHVRAQDLVCRYGGEEFVILCAQCDVDSAIDRAEQIRMSLEKTAQPMLDGKCITASFGVTQLRGSDSATDFFVRADSALLKAKEMGRNRVVAVATPQGEAMKSVKGKSLSGVTWKPEGKRTLLSEEFVTQTPISVLVEKLRGFIMEFDAEIRHVQSDFASVEVEIENRKDYSQRGRFRVSFEFCEKESAIETGGTRMKSYIKIVIREAKRSWFATNCKELAPTLLAEIRHYLMLNDESNKIRVDSAGSATPGR</sequence>
<dbReference type="PANTHER" id="PTHR45138">
    <property type="entry name" value="REGULATORY COMPONENTS OF SENSORY TRANSDUCTION SYSTEM"/>
    <property type="match status" value="1"/>
</dbReference>
<comment type="catalytic activity">
    <reaction evidence="2">
        <text>2 GTP = 3',3'-c-di-GMP + 2 diphosphate</text>
        <dbReference type="Rhea" id="RHEA:24898"/>
        <dbReference type="ChEBI" id="CHEBI:33019"/>
        <dbReference type="ChEBI" id="CHEBI:37565"/>
        <dbReference type="ChEBI" id="CHEBI:58805"/>
        <dbReference type="EC" id="2.7.7.65"/>
    </reaction>
</comment>
<dbReference type="InterPro" id="IPR000160">
    <property type="entry name" value="GGDEF_dom"/>
</dbReference>
<dbReference type="GO" id="GO:0052621">
    <property type="term" value="F:diguanylate cyclase activity"/>
    <property type="evidence" value="ECO:0007669"/>
    <property type="project" value="UniProtKB-EC"/>
</dbReference>
<dbReference type="CDD" id="cd00130">
    <property type="entry name" value="PAS"/>
    <property type="match status" value="1"/>
</dbReference>
<dbReference type="Proteomes" id="UP000322214">
    <property type="component" value="Chromosome"/>
</dbReference>
<evidence type="ECO:0000313" key="5">
    <source>
        <dbReference type="Proteomes" id="UP000322214"/>
    </source>
</evidence>
<dbReference type="Gene3D" id="3.30.70.270">
    <property type="match status" value="1"/>
</dbReference>
<dbReference type="SUPFAM" id="SSF55073">
    <property type="entry name" value="Nucleotide cyclase"/>
    <property type="match status" value="1"/>
</dbReference>
<dbReference type="GO" id="GO:1902201">
    <property type="term" value="P:negative regulation of bacterial-type flagellum-dependent cell motility"/>
    <property type="evidence" value="ECO:0007669"/>
    <property type="project" value="TreeGrafter"/>
</dbReference>
<dbReference type="GO" id="GO:0043709">
    <property type="term" value="P:cell adhesion involved in single-species biofilm formation"/>
    <property type="evidence" value="ECO:0007669"/>
    <property type="project" value="TreeGrafter"/>
</dbReference>
<accession>A0A5B9PNN3</accession>
<protein>
    <recommendedName>
        <fullName evidence="1">diguanylate cyclase</fullName>
        <ecNumber evidence="1">2.7.7.65</ecNumber>
    </recommendedName>
</protein>
<keyword evidence="5" id="KW-1185">Reference proteome</keyword>